<feature type="domain" description="Apple" evidence="2">
    <location>
        <begin position="140"/>
        <end position="224"/>
    </location>
</feature>
<dbReference type="InterPro" id="IPR052774">
    <property type="entry name" value="Celegans_DevNeuronal_Protein"/>
</dbReference>
<comment type="caution">
    <text evidence="3">The sequence shown here is derived from an EMBL/GenBank/DDBJ whole genome shotgun (WGS) entry which is preliminary data.</text>
</comment>
<dbReference type="SUPFAM" id="SSF57414">
    <property type="entry name" value="Hairpin loop containing domain-like"/>
    <property type="match status" value="2"/>
</dbReference>
<evidence type="ECO:0000313" key="3">
    <source>
        <dbReference type="EMBL" id="TMS37403.1"/>
    </source>
</evidence>
<dbReference type="EMBL" id="CM016762">
    <property type="protein sequence ID" value="TMS37403.1"/>
    <property type="molecule type" value="Genomic_DNA"/>
</dbReference>
<reference evidence="3 4" key="2">
    <citation type="journal article" date="2019" name="G3 (Bethesda)">
        <title>Hybrid Assembly of the Genome of the Entomopathogenic Nematode Steinernema carpocapsae Identifies the X-Chromosome.</title>
        <authorList>
            <person name="Serra L."/>
            <person name="Macchietto M."/>
            <person name="Macias-Munoz A."/>
            <person name="McGill C.J."/>
            <person name="Rodriguez I.M."/>
            <person name="Rodriguez B."/>
            <person name="Murad R."/>
            <person name="Mortazavi A."/>
        </authorList>
    </citation>
    <scope>NUCLEOTIDE SEQUENCE [LARGE SCALE GENOMIC DNA]</scope>
    <source>
        <strain evidence="3 4">ALL</strain>
    </source>
</reference>
<evidence type="ECO:0000259" key="2">
    <source>
        <dbReference type="PROSITE" id="PS50948"/>
    </source>
</evidence>
<accession>A0A4V6I8C8</accession>
<dbReference type="OrthoDB" id="5775605at2759"/>
<feature type="region of interest" description="Disordered" evidence="1">
    <location>
        <begin position="258"/>
        <end position="326"/>
    </location>
</feature>
<dbReference type="Proteomes" id="UP000298663">
    <property type="component" value="Chromosome X"/>
</dbReference>
<feature type="compositionally biased region" description="Low complexity" evidence="1">
    <location>
        <begin position="258"/>
        <end position="312"/>
    </location>
</feature>
<dbReference type="Pfam" id="PF00024">
    <property type="entry name" value="PAN_1"/>
    <property type="match status" value="2"/>
</dbReference>
<dbReference type="GO" id="GO:0009653">
    <property type="term" value="P:anatomical structure morphogenesis"/>
    <property type="evidence" value="ECO:0007669"/>
    <property type="project" value="TreeGrafter"/>
</dbReference>
<reference evidence="3 4" key="1">
    <citation type="journal article" date="2015" name="Genome Biol.">
        <title>Comparative genomics of Steinernema reveals deeply conserved gene regulatory networks.</title>
        <authorList>
            <person name="Dillman A.R."/>
            <person name="Macchietto M."/>
            <person name="Porter C.F."/>
            <person name="Rogers A."/>
            <person name="Williams B."/>
            <person name="Antoshechkin I."/>
            <person name="Lee M.M."/>
            <person name="Goodwin Z."/>
            <person name="Lu X."/>
            <person name="Lewis E.E."/>
            <person name="Goodrich-Blair H."/>
            <person name="Stock S.P."/>
            <person name="Adams B.J."/>
            <person name="Sternberg P.W."/>
            <person name="Mortazavi A."/>
        </authorList>
    </citation>
    <scope>NUCLEOTIDE SEQUENCE [LARGE SCALE GENOMIC DNA]</scope>
    <source>
        <strain evidence="3 4">ALL</strain>
    </source>
</reference>
<dbReference type="PROSITE" id="PS50948">
    <property type="entry name" value="PAN"/>
    <property type="match status" value="2"/>
</dbReference>
<gene>
    <name evidence="3" type="ORF">L596_004340</name>
</gene>
<proteinExistence type="predicted"/>
<dbReference type="EMBL" id="AZBU02000001">
    <property type="protein sequence ID" value="TMS37403.1"/>
    <property type="molecule type" value="Genomic_DNA"/>
</dbReference>
<dbReference type="SMART" id="SM00473">
    <property type="entry name" value="PAN_AP"/>
    <property type="match status" value="2"/>
</dbReference>
<dbReference type="PANTHER" id="PTHR47327:SF3">
    <property type="entry name" value="PAN DOMAIN PROTEIN"/>
    <property type="match status" value="1"/>
</dbReference>
<evidence type="ECO:0000256" key="1">
    <source>
        <dbReference type="SAM" id="MobiDB-lite"/>
    </source>
</evidence>
<dbReference type="AlphaFoldDB" id="A0A4V6I8C8"/>
<keyword evidence="4" id="KW-1185">Reference proteome</keyword>
<sequence>MKRRLSCETCYFFDDAASPAGAGQLAPKPSANNFYYEKTCLPGVSAHQACTYRSFSFERMQKTQLDGFVKKSIPVGSREECLSACLKESEFVCRSVNYNYDSYLCELSTEDRRSKPTHLKMSDQPVDYYDNNCLSRQNRCGQSGGNLIFVKTTNFEIHYYDHTQSVEAQESFCLQKCLDSLNTFCRSVEFNPQEKNCIVSDEDTFSRADQQGQVQGKDYYEPICVAADLSSSTSRPPSSASSAPSKASLWFPPRASRFRTASRSASKTSTASPSTTTAPTPRATSTLSVVLTPTSRTTPLTTSTSSTANPSSEEWPSAPTKAFALS</sequence>
<dbReference type="InterPro" id="IPR003609">
    <property type="entry name" value="Pan_app"/>
</dbReference>
<protein>
    <recommendedName>
        <fullName evidence="2">Apple domain-containing protein</fullName>
    </recommendedName>
</protein>
<dbReference type="PANTHER" id="PTHR47327">
    <property type="entry name" value="FI18240P1-RELATED"/>
    <property type="match status" value="1"/>
</dbReference>
<evidence type="ECO:0000313" key="4">
    <source>
        <dbReference type="Proteomes" id="UP000298663"/>
    </source>
</evidence>
<feature type="domain" description="Apple" evidence="2">
    <location>
        <begin position="50"/>
        <end position="133"/>
    </location>
</feature>
<organism evidence="3 4">
    <name type="scientific">Steinernema carpocapsae</name>
    <name type="common">Entomopathogenic nematode</name>
    <dbReference type="NCBI Taxonomy" id="34508"/>
    <lineage>
        <taxon>Eukaryota</taxon>
        <taxon>Metazoa</taxon>
        <taxon>Ecdysozoa</taxon>
        <taxon>Nematoda</taxon>
        <taxon>Chromadorea</taxon>
        <taxon>Rhabditida</taxon>
        <taxon>Tylenchina</taxon>
        <taxon>Panagrolaimomorpha</taxon>
        <taxon>Strongyloidoidea</taxon>
        <taxon>Steinernematidae</taxon>
        <taxon>Steinernema</taxon>
    </lineage>
</organism>
<name>A0A4V6I8C8_STECR</name>
<dbReference type="Gene3D" id="3.50.4.10">
    <property type="entry name" value="Hepatocyte Growth Factor"/>
    <property type="match status" value="2"/>
</dbReference>
<dbReference type="STRING" id="34508.A0A4V6I8C8"/>
<dbReference type="CDD" id="cd01099">
    <property type="entry name" value="PAN_AP_HGF"/>
    <property type="match status" value="2"/>
</dbReference>